<dbReference type="AlphaFoldDB" id="A0A1M6CVX9"/>
<evidence type="ECO:0000313" key="3">
    <source>
        <dbReference type="EMBL" id="SHI65146.1"/>
    </source>
</evidence>
<dbReference type="Gene3D" id="2.30.30.40">
    <property type="entry name" value="SH3 Domains"/>
    <property type="match status" value="1"/>
</dbReference>
<gene>
    <name evidence="3" type="ORF">SAMN02745163_00567</name>
</gene>
<accession>A0A1M6CVX9</accession>
<organism evidence="3 4">
    <name type="scientific">Clostridium cavendishii DSM 21758</name>
    <dbReference type="NCBI Taxonomy" id="1121302"/>
    <lineage>
        <taxon>Bacteria</taxon>
        <taxon>Bacillati</taxon>
        <taxon>Bacillota</taxon>
        <taxon>Clostridia</taxon>
        <taxon>Eubacteriales</taxon>
        <taxon>Clostridiaceae</taxon>
        <taxon>Clostridium</taxon>
    </lineage>
</organism>
<reference evidence="3 4" key="1">
    <citation type="submission" date="2016-11" db="EMBL/GenBank/DDBJ databases">
        <authorList>
            <person name="Jaros S."/>
            <person name="Januszkiewicz K."/>
            <person name="Wedrychowicz H."/>
        </authorList>
    </citation>
    <scope>NUCLEOTIDE SEQUENCE [LARGE SCALE GENOMIC DNA]</scope>
    <source>
        <strain evidence="3 4">DSM 21758</strain>
    </source>
</reference>
<dbReference type="InterPro" id="IPR002508">
    <property type="entry name" value="MurNAc-LAA_cat"/>
</dbReference>
<evidence type="ECO:0000259" key="2">
    <source>
        <dbReference type="SMART" id="SM00646"/>
    </source>
</evidence>
<protein>
    <submittedName>
        <fullName evidence="3">N-acetylmuramoyl-L-alanine amidase</fullName>
    </submittedName>
</protein>
<dbReference type="STRING" id="1121302.SAMN02745163_00567"/>
<dbReference type="SMART" id="SM00646">
    <property type="entry name" value="Ami_3"/>
    <property type="match status" value="1"/>
</dbReference>
<proteinExistence type="predicted"/>
<dbReference type="GO" id="GO:0030288">
    <property type="term" value="C:outer membrane-bounded periplasmic space"/>
    <property type="evidence" value="ECO:0007669"/>
    <property type="project" value="TreeGrafter"/>
</dbReference>
<dbReference type="RefSeq" id="WP_072985083.1">
    <property type="nucleotide sequence ID" value="NZ_FQZB01000004.1"/>
</dbReference>
<dbReference type="Proteomes" id="UP000184310">
    <property type="component" value="Unassembled WGS sequence"/>
</dbReference>
<name>A0A1M6CVX9_9CLOT</name>
<feature type="region of interest" description="Disordered" evidence="1">
    <location>
        <begin position="178"/>
        <end position="197"/>
    </location>
</feature>
<dbReference type="Gene3D" id="3.40.630.40">
    <property type="entry name" value="Zn-dependent exopeptidases"/>
    <property type="match status" value="1"/>
</dbReference>
<feature type="domain" description="MurNAc-LAA" evidence="2">
    <location>
        <begin position="72"/>
        <end position="174"/>
    </location>
</feature>
<dbReference type="EMBL" id="FQZB01000004">
    <property type="protein sequence ID" value="SHI65146.1"/>
    <property type="molecule type" value="Genomic_DNA"/>
</dbReference>
<dbReference type="GO" id="GO:0009253">
    <property type="term" value="P:peptidoglycan catabolic process"/>
    <property type="evidence" value="ECO:0007669"/>
    <property type="project" value="InterPro"/>
</dbReference>
<dbReference type="GO" id="GO:0008745">
    <property type="term" value="F:N-acetylmuramoyl-L-alanine amidase activity"/>
    <property type="evidence" value="ECO:0007669"/>
    <property type="project" value="InterPro"/>
</dbReference>
<evidence type="ECO:0000256" key="1">
    <source>
        <dbReference type="SAM" id="MobiDB-lite"/>
    </source>
</evidence>
<dbReference type="InterPro" id="IPR050695">
    <property type="entry name" value="N-acetylmuramoyl_amidase_3"/>
</dbReference>
<keyword evidence="4" id="KW-1185">Reference proteome</keyword>
<evidence type="ECO:0000313" key="4">
    <source>
        <dbReference type="Proteomes" id="UP000184310"/>
    </source>
</evidence>
<dbReference type="Pfam" id="PF01520">
    <property type="entry name" value="Amidase_3"/>
    <property type="match status" value="1"/>
</dbReference>
<dbReference type="PANTHER" id="PTHR30404:SF8">
    <property type="entry name" value="AUTOLYSIN PH-RELATED"/>
    <property type="match status" value="1"/>
</dbReference>
<sequence>MYVANGSTISGDAGHNCYPDSGAVGIRVEDNCTRDVWKAIEAKLKDLGYGVVDCTPWGESFNTVGESLSYRVRQANNSDSSLHLCIHFNVGGGKGVECWISDYGGRAEKFASQICDEISNLGYYNRGVKVGNLYVPKYTNMSCVLVECSFLDSSEDMNRYNVNDFANAIIKAITGNSSGATGGGDSSGSGDNSGNVDNNYSPNAIVRYDWLYTRDANGNIEEGHRVDIGDKIEVLDVGYTKQLDYIIYPTPWGVRRAYVTNGEWIGYLNENNGKMNVDADGYDSPNGSVIGSIYAGELVTTLQESGDWVNIVYSTNKGNNTKSAWVRKSQVKY</sequence>
<dbReference type="PANTHER" id="PTHR30404">
    <property type="entry name" value="N-ACETYLMURAMOYL-L-ALANINE AMIDASE"/>
    <property type="match status" value="1"/>
</dbReference>
<dbReference type="OrthoDB" id="5344211at2"/>
<dbReference type="CDD" id="cd02696">
    <property type="entry name" value="MurNAc-LAA"/>
    <property type="match status" value="1"/>
</dbReference>
<feature type="compositionally biased region" description="Low complexity" evidence="1">
    <location>
        <begin position="188"/>
        <end position="197"/>
    </location>
</feature>
<dbReference type="SUPFAM" id="SSF53187">
    <property type="entry name" value="Zn-dependent exopeptidases"/>
    <property type="match status" value="1"/>
</dbReference>